<comment type="caution">
    <text evidence="2">The sequence shown here is derived from an EMBL/GenBank/DDBJ whole genome shotgun (WGS) entry which is preliminary data.</text>
</comment>
<protein>
    <submittedName>
        <fullName evidence="2">Uncharacterized protein</fullName>
    </submittedName>
</protein>
<name>A0AAW0UXD6_SCYPA</name>
<gene>
    <name evidence="2" type="ORF">O3P69_000447</name>
</gene>
<evidence type="ECO:0000313" key="2">
    <source>
        <dbReference type="EMBL" id="KAK8403327.1"/>
    </source>
</evidence>
<evidence type="ECO:0000256" key="1">
    <source>
        <dbReference type="SAM" id="MobiDB-lite"/>
    </source>
</evidence>
<feature type="region of interest" description="Disordered" evidence="1">
    <location>
        <begin position="34"/>
        <end position="135"/>
    </location>
</feature>
<dbReference type="EMBL" id="JARAKH010000006">
    <property type="protein sequence ID" value="KAK8403327.1"/>
    <property type="molecule type" value="Genomic_DNA"/>
</dbReference>
<evidence type="ECO:0000313" key="3">
    <source>
        <dbReference type="Proteomes" id="UP001487740"/>
    </source>
</evidence>
<accession>A0AAW0UXD6</accession>
<organism evidence="2 3">
    <name type="scientific">Scylla paramamosain</name>
    <name type="common">Mud crab</name>
    <dbReference type="NCBI Taxonomy" id="85552"/>
    <lineage>
        <taxon>Eukaryota</taxon>
        <taxon>Metazoa</taxon>
        <taxon>Ecdysozoa</taxon>
        <taxon>Arthropoda</taxon>
        <taxon>Crustacea</taxon>
        <taxon>Multicrustacea</taxon>
        <taxon>Malacostraca</taxon>
        <taxon>Eumalacostraca</taxon>
        <taxon>Eucarida</taxon>
        <taxon>Decapoda</taxon>
        <taxon>Pleocyemata</taxon>
        <taxon>Brachyura</taxon>
        <taxon>Eubrachyura</taxon>
        <taxon>Portunoidea</taxon>
        <taxon>Portunidae</taxon>
        <taxon>Portuninae</taxon>
        <taxon>Scylla</taxon>
    </lineage>
</organism>
<reference evidence="2 3" key="1">
    <citation type="submission" date="2023-03" db="EMBL/GenBank/DDBJ databases">
        <title>High-quality genome of Scylla paramamosain provides insights in environmental adaptation.</title>
        <authorList>
            <person name="Zhang L."/>
        </authorList>
    </citation>
    <scope>NUCLEOTIDE SEQUENCE [LARGE SCALE GENOMIC DNA]</scope>
    <source>
        <strain evidence="2">LZ_2023a</strain>
        <tissue evidence="2">Muscle</tissue>
    </source>
</reference>
<dbReference type="AlphaFoldDB" id="A0AAW0UXD6"/>
<feature type="compositionally biased region" description="Polar residues" evidence="1">
    <location>
        <begin position="83"/>
        <end position="94"/>
    </location>
</feature>
<feature type="region of interest" description="Disordered" evidence="1">
    <location>
        <begin position="217"/>
        <end position="249"/>
    </location>
</feature>
<proteinExistence type="predicted"/>
<dbReference type="Proteomes" id="UP001487740">
    <property type="component" value="Unassembled WGS sequence"/>
</dbReference>
<sequence>MCGLSTSLPPHSAPSALCVDPYANARPLHRRHDLLKEGTTSPAKACPLQPTRDRSQLQTRRPLCLHTPQYPPPLATQTTTPPSHLTASTSTFSCVTPPMPRSPATQHPHSPSRSPFPPDGRNDALNTPASHNETHVLPRCSTLHSARRGSAHQLDPLIPAPLPTFQEDGWLGTPVCKAASVCKLCPDIPERASASSSFLLPDCADIWTQRNIAGLPDPARLASSPPPRSCHQPAPPDGAGSVTGGSASERRKVPFPFEHQENADAATFRNSGTPPAKAAWPRAPTGVTIHAFVQRLPPPSCTKYCRPVH</sequence>
<keyword evidence="3" id="KW-1185">Reference proteome</keyword>
<feature type="compositionally biased region" description="Pro residues" evidence="1">
    <location>
        <begin position="224"/>
        <end position="236"/>
    </location>
</feature>